<comment type="caution">
    <text evidence="1">The sequence shown here is derived from an EMBL/GenBank/DDBJ whole genome shotgun (WGS) entry which is preliminary data.</text>
</comment>
<proteinExistence type="predicted"/>
<accession>A0A9N9UFG6</accession>
<dbReference type="EMBL" id="CABFNO020001394">
    <property type="protein sequence ID" value="CAG9985237.1"/>
    <property type="molecule type" value="Genomic_DNA"/>
</dbReference>
<reference evidence="1 2" key="2">
    <citation type="submission" date="2021-10" db="EMBL/GenBank/DDBJ databases">
        <authorList>
            <person name="Piombo E."/>
        </authorList>
    </citation>
    <scope>NUCLEOTIDE SEQUENCE [LARGE SCALE GENOMIC DNA]</scope>
</reference>
<dbReference type="Proteomes" id="UP000754883">
    <property type="component" value="Unassembled WGS sequence"/>
</dbReference>
<protein>
    <submittedName>
        <fullName evidence="1">Uncharacterized protein</fullName>
    </submittedName>
</protein>
<reference evidence="2" key="1">
    <citation type="submission" date="2019-06" db="EMBL/GenBank/DDBJ databases">
        <authorList>
            <person name="Broberg M."/>
        </authorList>
    </citation>
    <scope>NUCLEOTIDE SEQUENCE [LARGE SCALE GENOMIC DNA]</scope>
</reference>
<sequence length="101" mass="11004">MAASPSDAPVGDEDFPLCAVFYLLTCGSLAPPRDVATVKSPNLYTAWSNCDILSLPATTGSNLGHNPAWLSSQRSQSIAPVEAGWRWHLERDQVPFRYKKG</sequence>
<dbReference type="AlphaFoldDB" id="A0A9N9UFG6"/>
<gene>
    <name evidence="1" type="ORF">CBYS24578_00006888</name>
</gene>
<evidence type="ECO:0000313" key="1">
    <source>
        <dbReference type="EMBL" id="CAG9985237.1"/>
    </source>
</evidence>
<evidence type="ECO:0000313" key="2">
    <source>
        <dbReference type="Proteomes" id="UP000754883"/>
    </source>
</evidence>
<keyword evidence="2" id="KW-1185">Reference proteome</keyword>
<organism evidence="1 2">
    <name type="scientific">Clonostachys byssicola</name>
    <dbReference type="NCBI Taxonomy" id="160290"/>
    <lineage>
        <taxon>Eukaryota</taxon>
        <taxon>Fungi</taxon>
        <taxon>Dikarya</taxon>
        <taxon>Ascomycota</taxon>
        <taxon>Pezizomycotina</taxon>
        <taxon>Sordariomycetes</taxon>
        <taxon>Hypocreomycetidae</taxon>
        <taxon>Hypocreales</taxon>
        <taxon>Bionectriaceae</taxon>
        <taxon>Clonostachys</taxon>
    </lineage>
</organism>
<name>A0A9N9UFG6_9HYPO</name>